<name>A0A8J2LCC0_9HEXA</name>
<proteinExistence type="inferred from homology"/>
<dbReference type="InterPro" id="IPR050131">
    <property type="entry name" value="Peptidase_S8_subtilisin-like"/>
</dbReference>
<evidence type="ECO:0000313" key="7">
    <source>
        <dbReference type="EMBL" id="CAG7828848.1"/>
    </source>
</evidence>
<feature type="domain" description="Peptidase S8/S53" evidence="6">
    <location>
        <begin position="177"/>
        <end position="435"/>
    </location>
</feature>
<dbReference type="InterPro" id="IPR000209">
    <property type="entry name" value="Peptidase_S8/S53_dom"/>
</dbReference>
<dbReference type="OrthoDB" id="206201at2759"/>
<dbReference type="Proteomes" id="UP000708208">
    <property type="component" value="Unassembled WGS sequence"/>
</dbReference>
<dbReference type="AlphaFoldDB" id="A0A8J2LCC0"/>
<dbReference type="PANTHER" id="PTHR43806:SF67">
    <property type="entry name" value="EGF-LIKE DOMAIN-CONTAINING PROTEIN"/>
    <property type="match status" value="1"/>
</dbReference>
<feature type="active site" description="Charge relay system" evidence="4">
    <location>
        <position position="186"/>
    </location>
</feature>
<evidence type="ECO:0000313" key="8">
    <source>
        <dbReference type="Proteomes" id="UP000708208"/>
    </source>
</evidence>
<reference evidence="7" key="1">
    <citation type="submission" date="2021-06" db="EMBL/GenBank/DDBJ databases">
        <authorList>
            <person name="Hodson N. C."/>
            <person name="Mongue J. A."/>
            <person name="Jaron S. K."/>
        </authorList>
    </citation>
    <scope>NUCLEOTIDE SEQUENCE</scope>
</reference>
<dbReference type="PROSITE" id="PS51257">
    <property type="entry name" value="PROKAR_LIPOPROTEIN"/>
    <property type="match status" value="1"/>
</dbReference>
<keyword evidence="5" id="KW-0732">Signal</keyword>
<feature type="signal peptide" evidence="5">
    <location>
        <begin position="1"/>
        <end position="19"/>
    </location>
</feature>
<dbReference type="EMBL" id="CAJVCH010549136">
    <property type="protein sequence ID" value="CAG7828848.1"/>
    <property type="molecule type" value="Genomic_DNA"/>
</dbReference>
<dbReference type="PANTHER" id="PTHR43806">
    <property type="entry name" value="PEPTIDASE S8"/>
    <property type="match status" value="1"/>
</dbReference>
<keyword evidence="1 4" id="KW-0645">Protease</keyword>
<feature type="active site" description="Charge relay system" evidence="4">
    <location>
        <position position="222"/>
    </location>
</feature>
<keyword evidence="3 4" id="KW-0720">Serine protease</keyword>
<gene>
    <name evidence="7" type="ORF">AFUS01_LOCUS38747</name>
</gene>
<dbReference type="Pfam" id="PF00082">
    <property type="entry name" value="Peptidase_S8"/>
    <property type="match status" value="1"/>
</dbReference>
<comment type="caution">
    <text evidence="7">The sequence shown here is derived from an EMBL/GenBank/DDBJ whole genome shotgun (WGS) entry which is preliminary data.</text>
</comment>
<dbReference type="GO" id="GO:0006508">
    <property type="term" value="P:proteolysis"/>
    <property type="evidence" value="ECO:0007669"/>
    <property type="project" value="UniProtKB-KW"/>
</dbReference>
<dbReference type="GO" id="GO:0004252">
    <property type="term" value="F:serine-type endopeptidase activity"/>
    <property type="evidence" value="ECO:0007669"/>
    <property type="project" value="UniProtKB-UniRule"/>
</dbReference>
<organism evidence="7 8">
    <name type="scientific">Allacma fusca</name>
    <dbReference type="NCBI Taxonomy" id="39272"/>
    <lineage>
        <taxon>Eukaryota</taxon>
        <taxon>Metazoa</taxon>
        <taxon>Ecdysozoa</taxon>
        <taxon>Arthropoda</taxon>
        <taxon>Hexapoda</taxon>
        <taxon>Collembola</taxon>
        <taxon>Symphypleona</taxon>
        <taxon>Sminthuridae</taxon>
        <taxon>Allacma</taxon>
    </lineage>
</organism>
<dbReference type="PROSITE" id="PS51892">
    <property type="entry name" value="SUBTILASE"/>
    <property type="match status" value="1"/>
</dbReference>
<evidence type="ECO:0000256" key="1">
    <source>
        <dbReference type="ARBA" id="ARBA00022670"/>
    </source>
</evidence>
<keyword evidence="2 4" id="KW-0378">Hydrolase</keyword>
<accession>A0A8J2LCC0</accession>
<protein>
    <recommendedName>
        <fullName evidence="6">Peptidase S8/S53 domain-containing protein</fullName>
    </recommendedName>
</protein>
<dbReference type="InterPro" id="IPR023828">
    <property type="entry name" value="Peptidase_S8_Ser-AS"/>
</dbReference>
<dbReference type="PROSITE" id="PS00138">
    <property type="entry name" value="SUBTILASE_SER"/>
    <property type="match status" value="1"/>
</dbReference>
<evidence type="ECO:0000256" key="3">
    <source>
        <dbReference type="ARBA" id="ARBA00022825"/>
    </source>
</evidence>
<evidence type="ECO:0000259" key="6">
    <source>
        <dbReference type="Pfam" id="PF00082"/>
    </source>
</evidence>
<sequence length="468" mass="49721">MKLTTLILVVAGLGCNILAAPTIDPALIKNLKEKGTQTILISFKASNTAGIRNSLVFPEAATRQQRASVIYNVLKSHADETQGNVLEMLSKHQSSRPFTVRQFWITNQVAVKKADLELVQKLLKIDDISRIEEDRIVPMHTPVEEIFPLKGSVPQEGDQWGVEIINASAVWADGIRGAGVVIANIDTGVRGTHEAVRDGYRSQNGWYDPMTGFQVPTDANGHGTHTMGTILGRTYGIGVAPEAKWIACKACDGGCPRVDLIDCGQWVVCPTELDGSSNPRCDLGPSAVSNSWGGGIEDDWYDDVIATWIKAGMVPLFSAGNSGPLCSTANSPADSDLAIAVGSTTSSNWVSTFSSVGPTYTTRRMKPDIAAPGSTIYSANHLADNDYGIKSGTSMACPHAAGLTALLFSARPNLTVAQIKQLLIAGAQPTVTTGRNCGGISEETYPNHHVGAGRISAKASVDALRKLP</sequence>
<evidence type="ECO:0000256" key="5">
    <source>
        <dbReference type="SAM" id="SignalP"/>
    </source>
</evidence>
<evidence type="ECO:0000256" key="2">
    <source>
        <dbReference type="ARBA" id="ARBA00022801"/>
    </source>
</evidence>
<evidence type="ECO:0000256" key="4">
    <source>
        <dbReference type="PROSITE-ProRule" id="PRU01240"/>
    </source>
</evidence>
<feature type="active site" description="Charge relay system" evidence="4">
    <location>
        <position position="394"/>
    </location>
</feature>
<comment type="similarity">
    <text evidence="4">Belongs to the peptidase S8 family.</text>
</comment>
<keyword evidence="8" id="KW-1185">Reference proteome</keyword>
<feature type="chain" id="PRO_5035215934" description="Peptidase S8/S53 domain-containing protein" evidence="5">
    <location>
        <begin position="20"/>
        <end position="468"/>
    </location>
</feature>